<dbReference type="STRING" id="1128398.Curi_c29000"/>
<gene>
    <name evidence="2" type="ordered locus">Curi_c29000</name>
</gene>
<reference evidence="2 3" key="1">
    <citation type="journal article" date="2012" name="PLoS ONE">
        <title>The purine-utilizing bacterium Clostridium acidurici 9a: a genome-guided metabolic reconsideration.</title>
        <authorList>
            <person name="Hartwich K."/>
            <person name="Poehlein A."/>
            <person name="Daniel R."/>
        </authorList>
    </citation>
    <scope>NUCLEOTIDE SEQUENCE [LARGE SCALE GENOMIC DNA]</scope>
    <source>
        <strain evidence="3">ATCC 7906 / DSM 604 / BCRC 14475 / CIP 104303 / KCTC 5404 / NCIMB 10678 / 9a</strain>
    </source>
</reference>
<evidence type="ECO:0000313" key="3">
    <source>
        <dbReference type="Proteomes" id="UP000006094"/>
    </source>
</evidence>
<dbReference type="HOGENOM" id="CLU_061980_1_0_9"/>
<dbReference type="Gene3D" id="3.90.550.10">
    <property type="entry name" value="Spore Coat Polysaccharide Biosynthesis Protein SpsA, Chain A"/>
    <property type="match status" value="1"/>
</dbReference>
<dbReference type="InterPro" id="IPR025877">
    <property type="entry name" value="MobA-like_NTP_Trfase"/>
</dbReference>
<proteinExistence type="predicted"/>
<dbReference type="RefSeq" id="WP_014969000.1">
    <property type="nucleotide sequence ID" value="NC_018664.1"/>
</dbReference>
<dbReference type="PATRIC" id="fig|1128398.3.peg.2970"/>
<dbReference type="InterPro" id="IPR029044">
    <property type="entry name" value="Nucleotide-diphossugar_trans"/>
</dbReference>
<evidence type="ECO:0000313" key="2">
    <source>
        <dbReference type="EMBL" id="AFS79866.1"/>
    </source>
</evidence>
<dbReference type="GO" id="GO:0016779">
    <property type="term" value="F:nucleotidyltransferase activity"/>
    <property type="evidence" value="ECO:0007669"/>
    <property type="project" value="UniProtKB-ARBA"/>
</dbReference>
<evidence type="ECO:0000259" key="1">
    <source>
        <dbReference type="Pfam" id="PF12804"/>
    </source>
</evidence>
<dbReference type="SUPFAM" id="SSF53448">
    <property type="entry name" value="Nucleotide-diphospho-sugar transferases"/>
    <property type="match status" value="1"/>
</dbReference>
<dbReference type="PANTHER" id="PTHR43777">
    <property type="entry name" value="MOLYBDENUM COFACTOR CYTIDYLYLTRANSFERASE"/>
    <property type="match status" value="1"/>
</dbReference>
<dbReference type="eggNOG" id="COG2068">
    <property type="taxonomic scope" value="Bacteria"/>
</dbReference>
<keyword evidence="3" id="KW-1185">Reference proteome</keyword>
<feature type="domain" description="MobA-like NTP transferase" evidence="1">
    <location>
        <begin position="4"/>
        <end position="160"/>
    </location>
</feature>
<protein>
    <submittedName>
        <fullName evidence="2">Molybdenum hydroxylase accessory protein, YgfJ family</fullName>
    </submittedName>
</protein>
<dbReference type="InterPro" id="IPR017696">
    <property type="entry name" value="Mo_hydrolase_YgfJ"/>
</dbReference>
<accession>K0B5W1</accession>
<dbReference type="PANTHER" id="PTHR43777:SF1">
    <property type="entry name" value="MOLYBDENUM COFACTOR CYTIDYLYLTRANSFERASE"/>
    <property type="match status" value="1"/>
</dbReference>
<dbReference type="KEGG" id="cad:Curi_c29000"/>
<sequence>MIIGIIMASGFSRRMKRDKLLLEIDGSTIIEKVLIACKVSKLDDIMIIYRKKEIKEIADRYNIKSIYNENAVNGQSESVKLGLMNIDDDIEGVMFIVGDQPYLDPNTIDDLIIEFRKEKDKIIVPIYGEKKGNPVIFPTSLKEEFFNIDGDVGGKIIINKFIDKVKFINIENYKAGIDIDTWEEYENLKEGI</sequence>
<dbReference type="EMBL" id="CP003326">
    <property type="protein sequence ID" value="AFS79866.1"/>
    <property type="molecule type" value="Genomic_DNA"/>
</dbReference>
<dbReference type="NCBIfam" id="TIGR03310">
    <property type="entry name" value="matur_MocA_YgfJ"/>
    <property type="match status" value="1"/>
</dbReference>
<name>K0B5W1_GOTA9</name>
<organism evidence="2 3">
    <name type="scientific">Gottschalkia acidurici (strain ATCC 7906 / DSM 604 / BCRC 14475 / CIP 104303 / KCTC 5404 / NCIMB 10678 / 9a)</name>
    <name type="common">Clostridium acidurici</name>
    <dbReference type="NCBI Taxonomy" id="1128398"/>
    <lineage>
        <taxon>Bacteria</taxon>
        <taxon>Bacillati</taxon>
        <taxon>Bacillota</taxon>
        <taxon>Tissierellia</taxon>
        <taxon>Tissierellales</taxon>
        <taxon>Gottschalkiaceae</taxon>
        <taxon>Gottschalkia</taxon>
    </lineage>
</organism>
<dbReference type="Proteomes" id="UP000006094">
    <property type="component" value="Chromosome"/>
</dbReference>
<dbReference type="AlphaFoldDB" id="K0B5W1"/>
<dbReference type="Pfam" id="PF12804">
    <property type="entry name" value="NTP_transf_3"/>
    <property type="match status" value="1"/>
</dbReference>
<dbReference type="OrthoDB" id="9797742at2"/>
<dbReference type="CDD" id="cd04182">
    <property type="entry name" value="GT_2_like_f"/>
    <property type="match status" value="1"/>
</dbReference>